<keyword evidence="3" id="KW-1185">Reference proteome</keyword>
<dbReference type="InterPro" id="IPR046192">
    <property type="entry name" value="DUF6220"/>
</dbReference>
<gene>
    <name evidence="2" type="ORF">GCM10008957_35810</name>
</gene>
<evidence type="ECO:0000256" key="1">
    <source>
        <dbReference type="SAM" id="Phobius"/>
    </source>
</evidence>
<proteinExistence type="predicted"/>
<evidence type="ECO:0000313" key="3">
    <source>
        <dbReference type="Proteomes" id="UP000603865"/>
    </source>
</evidence>
<reference evidence="2" key="1">
    <citation type="journal article" date="2014" name="Int. J. Syst. Evol. Microbiol.">
        <title>Complete genome sequence of Corynebacterium casei LMG S-19264T (=DSM 44701T), isolated from a smear-ripened cheese.</title>
        <authorList>
            <consortium name="US DOE Joint Genome Institute (JGI-PGF)"/>
            <person name="Walter F."/>
            <person name="Albersmeier A."/>
            <person name="Kalinowski J."/>
            <person name="Ruckert C."/>
        </authorList>
    </citation>
    <scope>NUCLEOTIDE SEQUENCE</scope>
    <source>
        <strain evidence="2">JCM 31311</strain>
    </source>
</reference>
<dbReference type="EMBL" id="BMQL01000024">
    <property type="protein sequence ID" value="GGR20225.1"/>
    <property type="molecule type" value="Genomic_DNA"/>
</dbReference>
<protein>
    <submittedName>
        <fullName evidence="2">Uncharacterized protein</fullName>
    </submittedName>
</protein>
<feature type="transmembrane region" description="Helical" evidence="1">
    <location>
        <begin position="51"/>
        <end position="68"/>
    </location>
</feature>
<name>A0A918CFC6_9DEIO</name>
<dbReference type="Pfam" id="PF19728">
    <property type="entry name" value="DUF6220"/>
    <property type="match status" value="1"/>
</dbReference>
<reference evidence="2" key="2">
    <citation type="submission" date="2020-09" db="EMBL/GenBank/DDBJ databases">
        <authorList>
            <person name="Sun Q."/>
            <person name="Ohkuma M."/>
        </authorList>
    </citation>
    <scope>NUCLEOTIDE SEQUENCE</scope>
    <source>
        <strain evidence="2">JCM 31311</strain>
    </source>
</reference>
<feature type="transmembrane region" description="Helical" evidence="1">
    <location>
        <begin position="14"/>
        <end position="39"/>
    </location>
</feature>
<comment type="caution">
    <text evidence="2">The sequence shown here is derived from an EMBL/GenBank/DDBJ whole genome shotgun (WGS) entry which is preliminary data.</text>
</comment>
<sequence>MTTVPLSHYSGARWTYLVLCSLLVLCIVAQVFLAGMGALVNPSYFALHKFFGDWFGLLILPMVVAALLGRVSRAITLATLGLFLLYTLQYVFFQLGGTIAFLRAFHVVNALVIFWSATRLAQAVWQLLRPHP</sequence>
<accession>A0A918CFC6</accession>
<organism evidence="2 3">
    <name type="scientific">Deinococcus ruber</name>
    <dbReference type="NCBI Taxonomy" id="1848197"/>
    <lineage>
        <taxon>Bacteria</taxon>
        <taxon>Thermotogati</taxon>
        <taxon>Deinococcota</taxon>
        <taxon>Deinococci</taxon>
        <taxon>Deinococcales</taxon>
        <taxon>Deinococcaceae</taxon>
        <taxon>Deinococcus</taxon>
    </lineage>
</organism>
<feature type="transmembrane region" description="Helical" evidence="1">
    <location>
        <begin position="74"/>
        <end position="93"/>
    </location>
</feature>
<keyword evidence="1" id="KW-1133">Transmembrane helix</keyword>
<keyword evidence="1" id="KW-0812">Transmembrane</keyword>
<dbReference type="Proteomes" id="UP000603865">
    <property type="component" value="Unassembled WGS sequence"/>
</dbReference>
<keyword evidence="1" id="KW-0472">Membrane</keyword>
<dbReference type="AlphaFoldDB" id="A0A918CFC6"/>
<evidence type="ECO:0000313" key="2">
    <source>
        <dbReference type="EMBL" id="GGR20225.1"/>
    </source>
</evidence>
<dbReference type="RefSeq" id="WP_189091873.1">
    <property type="nucleotide sequence ID" value="NZ_BMQL01000024.1"/>
</dbReference>